<sequence length="476" mass="54963">KLFNMNKLCRAMSSRSYSGSKTSNNSNRDKELDGRIKQWQNWKPPKISNKEIYKYNPFNFTERIQTIEQTIKITKTQQNIQLLDVKTIKELAKNFKYIHFALVQVTIKPLTRQGLNTSILACLRDARHLNFDDSLIGAIETSLCNGPVYFDGYPDLTISLTDKNILETLKINIKLHDYNMLPGSEIIAIIHHVHYKATNSICPKSLVNLSKGETTMMKCVTNDSNILIPQKIKWSDINIPEDWSIQSDTIAPNQENIENTSLHSITQNEEGLVKIRSKGISSITKTGLEICYDIKMSKQIKKDSKTYKKELGDFCTQFGYETFKPPPSKNLQKQKPERKNYYKRQFEKPEYYRKPKKRKTHFKTNKFQNSNNDFPKTNTTTCYNCGKPGHIARYCNIRKQIKKLDLTEDHRNELFRIIDNQNLEEGESDYFSTSSTKIQAIKNSSSESEFSSDNSKIKTCNCNNCIIGTTCNTIKN</sequence>
<comment type="caution">
    <text evidence="3">The sequence shown here is derived from an EMBL/GenBank/DDBJ whole genome shotgun (WGS) entry which is preliminary data.</text>
</comment>
<dbReference type="InterPro" id="IPR051596">
    <property type="entry name" value="Caulimoviridae_Movement"/>
</dbReference>
<dbReference type="Pfam" id="PF01107">
    <property type="entry name" value="MP"/>
    <property type="match status" value="1"/>
</dbReference>
<keyword evidence="1" id="KW-0862">Zinc</keyword>
<protein>
    <submittedName>
        <fullName evidence="3">Zf-CCHC domain-containing protein/MP domain-containing protein</fullName>
    </submittedName>
</protein>
<dbReference type="OrthoDB" id="1429427at2759"/>
<dbReference type="InterPro" id="IPR036875">
    <property type="entry name" value="Znf_CCHC_sf"/>
</dbReference>
<reference evidence="4" key="1">
    <citation type="submission" date="2016-04" db="EMBL/GenBank/DDBJ databases">
        <title>Cephalotus genome sequencing.</title>
        <authorList>
            <person name="Fukushima K."/>
            <person name="Hasebe M."/>
            <person name="Fang X."/>
        </authorList>
    </citation>
    <scope>NUCLEOTIDE SEQUENCE [LARGE SCALE GENOMIC DNA]</scope>
    <source>
        <strain evidence="4">cv. St1</strain>
    </source>
</reference>
<dbReference type="PANTHER" id="PTHR47599">
    <property type="entry name" value="CELL-TO-CELL MOVEMENT PROTEIN"/>
    <property type="match status" value="1"/>
</dbReference>
<keyword evidence="4" id="KW-1185">Reference proteome</keyword>
<accession>A0A1Q3BGQ7</accession>
<dbReference type="EMBL" id="BDDD01000526">
    <property type="protein sequence ID" value="GAV67206.1"/>
    <property type="molecule type" value="Genomic_DNA"/>
</dbReference>
<evidence type="ECO:0000313" key="3">
    <source>
        <dbReference type="EMBL" id="GAV67206.1"/>
    </source>
</evidence>
<dbReference type="GO" id="GO:0003676">
    <property type="term" value="F:nucleic acid binding"/>
    <property type="evidence" value="ECO:0007669"/>
    <property type="project" value="InterPro"/>
</dbReference>
<name>A0A1Q3BGQ7_CEPFO</name>
<organism evidence="3 4">
    <name type="scientific">Cephalotus follicularis</name>
    <name type="common">Albany pitcher plant</name>
    <dbReference type="NCBI Taxonomy" id="3775"/>
    <lineage>
        <taxon>Eukaryota</taxon>
        <taxon>Viridiplantae</taxon>
        <taxon>Streptophyta</taxon>
        <taxon>Embryophyta</taxon>
        <taxon>Tracheophyta</taxon>
        <taxon>Spermatophyta</taxon>
        <taxon>Magnoliopsida</taxon>
        <taxon>eudicotyledons</taxon>
        <taxon>Gunneridae</taxon>
        <taxon>Pentapetalae</taxon>
        <taxon>rosids</taxon>
        <taxon>fabids</taxon>
        <taxon>Oxalidales</taxon>
        <taxon>Cephalotaceae</taxon>
        <taxon>Cephalotus</taxon>
    </lineage>
</organism>
<dbReference type="InParanoid" id="A0A1Q3BGQ7"/>
<dbReference type="Pfam" id="PF00098">
    <property type="entry name" value="zf-CCHC"/>
    <property type="match status" value="1"/>
</dbReference>
<feature type="domain" description="CCHC-type" evidence="2">
    <location>
        <begin position="382"/>
        <end position="395"/>
    </location>
</feature>
<dbReference type="PROSITE" id="PS50158">
    <property type="entry name" value="ZF_CCHC"/>
    <property type="match status" value="1"/>
</dbReference>
<evidence type="ECO:0000256" key="1">
    <source>
        <dbReference type="PROSITE-ProRule" id="PRU00047"/>
    </source>
</evidence>
<dbReference type="Proteomes" id="UP000187406">
    <property type="component" value="Unassembled WGS sequence"/>
</dbReference>
<dbReference type="AlphaFoldDB" id="A0A1Q3BGQ7"/>
<dbReference type="InterPro" id="IPR001878">
    <property type="entry name" value="Znf_CCHC"/>
</dbReference>
<gene>
    <name evidence="3" type="ORF">CFOL_v3_10714</name>
</gene>
<feature type="non-terminal residue" evidence="3">
    <location>
        <position position="1"/>
    </location>
</feature>
<keyword evidence="1" id="KW-0479">Metal-binding</keyword>
<dbReference type="SUPFAM" id="SSF57756">
    <property type="entry name" value="Retrovirus zinc finger-like domains"/>
    <property type="match status" value="1"/>
</dbReference>
<keyword evidence="1" id="KW-0863">Zinc-finger</keyword>
<evidence type="ECO:0000313" key="4">
    <source>
        <dbReference type="Proteomes" id="UP000187406"/>
    </source>
</evidence>
<evidence type="ECO:0000259" key="2">
    <source>
        <dbReference type="PROSITE" id="PS50158"/>
    </source>
</evidence>
<dbReference type="PANTHER" id="PTHR47599:SF4">
    <property type="entry name" value="POLYPROTEIN"/>
    <property type="match status" value="1"/>
</dbReference>
<proteinExistence type="predicted"/>
<dbReference type="SMART" id="SM00343">
    <property type="entry name" value="ZnF_C2HC"/>
    <property type="match status" value="1"/>
</dbReference>
<dbReference type="GO" id="GO:0008270">
    <property type="term" value="F:zinc ion binding"/>
    <property type="evidence" value="ECO:0007669"/>
    <property type="project" value="UniProtKB-KW"/>
</dbReference>
<dbReference type="InterPro" id="IPR028919">
    <property type="entry name" value="Viral_movement"/>
</dbReference>
<dbReference type="Gene3D" id="4.10.60.10">
    <property type="entry name" value="Zinc finger, CCHC-type"/>
    <property type="match status" value="1"/>
</dbReference>